<evidence type="ECO:0000313" key="1">
    <source>
        <dbReference type="EMBL" id="SFQ24887.1"/>
    </source>
</evidence>
<dbReference type="AlphaFoldDB" id="A0A1I5WZF9"/>
<dbReference type="EMBL" id="FOXK01000009">
    <property type="protein sequence ID" value="SFQ24887.1"/>
    <property type="molecule type" value="Genomic_DNA"/>
</dbReference>
<accession>A0A1I5WZF9</accession>
<evidence type="ECO:0000313" key="2">
    <source>
        <dbReference type="EMBL" id="SFQ45892.1"/>
    </source>
</evidence>
<name>A0A1I5WZF9_9GAMM</name>
<evidence type="ECO:0000313" key="3">
    <source>
        <dbReference type="Proteomes" id="UP000182025"/>
    </source>
</evidence>
<organism evidence="1 3">
    <name type="scientific">Ectopseudomonas toyotomiensis</name>
    <dbReference type="NCBI Taxonomy" id="554344"/>
    <lineage>
        <taxon>Bacteria</taxon>
        <taxon>Pseudomonadati</taxon>
        <taxon>Pseudomonadota</taxon>
        <taxon>Gammaproteobacteria</taxon>
        <taxon>Pseudomonadales</taxon>
        <taxon>Pseudomonadaceae</taxon>
        <taxon>Ectopseudomonas</taxon>
    </lineage>
</organism>
<sequence>MKFVNHWAYVLGADLPAGGTALPIPNPALARLGLANGDRCTLVITGSFNPLSQVAEVIVAVGTTGGSVNLVRGAEGTVAQSWPAGALVYAPVTAGHMTGIQNQLASLLSRIEALEHGGGGDMPEGALVDGLGNYLVDGQGNYLVKEA</sequence>
<dbReference type="RefSeq" id="WP_074917524.1">
    <property type="nucleotide sequence ID" value="NZ_FOXK01000009.1"/>
</dbReference>
<dbReference type="Proteomes" id="UP000182025">
    <property type="component" value="Unassembled WGS sequence"/>
</dbReference>
<reference evidence="1" key="1">
    <citation type="submission" date="2016-10" db="EMBL/GenBank/DDBJ databases">
        <authorList>
            <person name="de Groot N.N."/>
        </authorList>
    </citation>
    <scope>NUCLEOTIDE SEQUENCE [LARGE SCALE GENOMIC DNA]</scope>
    <source>
        <strain evidence="1">JCM 15604</strain>
    </source>
</reference>
<gene>
    <name evidence="1" type="ORF">SAMN05216177_109248</name>
    <name evidence="2" type="ORF">SAMN05216177_11528</name>
</gene>
<keyword evidence="3" id="KW-1185">Reference proteome</keyword>
<proteinExistence type="predicted"/>
<protein>
    <submittedName>
        <fullName evidence="1">Uncharacterized protein</fullName>
    </submittedName>
</protein>
<reference evidence="3" key="2">
    <citation type="submission" date="2016-10" db="EMBL/GenBank/DDBJ databases">
        <authorList>
            <person name="Varghese N."/>
            <person name="Submissions S."/>
        </authorList>
    </citation>
    <scope>NUCLEOTIDE SEQUENCE [LARGE SCALE GENOMIC DNA]</scope>
    <source>
        <strain evidence="3">JCM 15604</strain>
    </source>
</reference>
<dbReference type="OrthoDB" id="7031774at2"/>
<dbReference type="EMBL" id="FOXK01000015">
    <property type="protein sequence ID" value="SFQ45892.1"/>
    <property type="molecule type" value="Genomic_DNA"/>
</dbReference>